<dbReference type="CDD" id="cd03801">
    <property type="entry name" value="GT4_PimA-like"/>
    <property type="match status" value="1"/>
</dbReference>
<sequence>MKLLVVLPWMPYPLNDGGKQGSFNMLEQLQYKLDIVLIYPVESVNQLKYQMELQERLLNIKIYPFEYYHHKGNVFSQFFLFRLHRLLTKKILKQPYLATPVYEETYINFVNDVILKEKIDVVQNEYVELLYLVYTLPQHVKRIFVQHEIQYINKKRNIQTRDFVSSELQYLFNKIKQDEISAMNQYDFIVTMTEADKEILVNDGVRTPIYSSPSFIPLHKGASFKACTENNLTFIGGSVHYPNLNGICWFLKEVWPLILEENGDMKLNIIGRWTKQAKKNIQRKYSNVNFLGFVPRLCDAITGTIMVVPILIGSGIRMKIFESVNCYTPFVTTKIGVEGLDFKSGEECIVADDPREFAKSILELTKNVDLQQMLAENAHKKLLDKYSSETSSQRRLCIYEELYK</sequence>
<dbReference type="AlphaFoldDB" id="E2N8R3"/>
<reference evidence="1 2" key="1">
    <citation type="submission" date="2008-12" db="EMBL/GenBank/DDBJ databases">
        <authorList>
            <person name="Fulton L."/>
            <person name="Clifton S."/>
            <person name="Fulton B."/>
            <person name="Xu J."/>
            <person name="Minx P."/>
            <person name="Pepin K.H."/>
            <person name="Johnson M."/>
            <person name="Bhonagiri V."/>
            <person name="Nash W.E."/>
            <person name="Mardis E.R."/>
            <person name="Wilson R.K."/>
        </authorList>
    </citation>
    <scope>NUCLEOTIDE SEQUENCE [LARGE SCALE GENOMIC DNA]</scope>
    <source>
        <strain evidence="1 2">DSM 14838</strain>
    </source>
</reference>
<dbReference type="Gene3D" id="3.40.50.2000">
    <property type="entry name" value="Glycogen Phosphorylase B"/>
    <property type="match status" value="2"/>
</dbReference>
<reference evidence="1 2" key="2">
    <citation type="submission" date="2009-01" db="EMBL/GenBank/DDBJ databases">
        <title>Draft genome sequence of Bacteroides cellulosilyticus (DSM 14838).</title>
        <authorList>
            <person name="Sudarsanam P."/>
            <person name="Ley R."/>
            <person name="Guruge J."/>
            <person name="Turnbaugh P.J."/>
            <person name="Mahowald M."/>
            <person name="Liep D."/>
            <person name="Gordon J."/>
        </authorList>
    </citation>
    <scope>NUCLEOTIDE SEQUENCE [LARGE SCALE GENOMIC DNA]</scope>
    <source>
        <strain evidence="1 2">DSM 14838</strain>
    </source>
</reference>
<evidence type="ECO:0008006" key="3">
    <source>
        <dbReference type="Google" id="ProtNLM"/>
    </source>
</evidence>
<dbReference type="Proteomes" id="UP000003711">
    <property type="component" value="Unassembled WGS sequence"/>
</dbReference>
<proteinExistence type="predicted"/>
<dbReference type="EMBL" id="ACCH01000065">
    <property type="protein sequence ID" value="EEF91622.1"/>
    <property type="molecule type" value="Genomic_DNA"/>
</dbReference>
<dbReference type="Pfam" id="PF13692">
    <property type="entry name" value="Glyco_trans_1_4"/>
    <property type="match status" value="1"/>
</dbReference>
<dbReference type="SUPFAM" id="SSF53756">
    <property type="entry name" value="UDP-Glycosyltransferase/glycogen phosphorylase"/>
    <property type="match status" value="1"/>
</dbReference>
<evidence type="ECO:0000313" key="2">
    <source>
        <dbReference type="Proteomes" id="UP000003711"/>
    </source>
</evidence>
<gene>
    <name evidence="1" type="ORF">BACCELL_00658</name>
</gene>
<dbReference type="RefSeq" id="WP_007210047.1">
    <property type="nucleotide sequence ID" value="NZ_EQ973489.1"/>
</dbReference>
<dbReference type="PANTHER" id="PTHR12526">
    <property type="entry name" value="GLYCOSYLTRANSFERASE"/>
    <property type="match status" value="1"/>
</dbReference>
<accession>E2N8R3</accession>
<dbReference type="HOGENOM" id="CLU_028014_4_1_10"/>
<protein>
    <recommendedName>
        <fullName evidence="3">Glycosyltransferase, group 1 family protein</fullName>
    </recommendedName>
</protein>
<comment type="caution">
    <text evidence="1">The sequence shown here is derived from an EMBL/GenBank/DDBJ whole genome shotgun (WGS) entry which is preliminary data.</text>
</comment>
<dbReference type="PANTHER" id="PTHR12526:SF630">
    <property type="entry name" value="GLYCOSYLTRANSFERASE"/>
    <property type="match status" value="1"/>
</dbReference>
<evidence type="ECO:0000313" key="1">
    <source>
        <dbReference type="EMBL" id="EEF91622.1"/>
    </source>
</evidence>
<organism evidence="1 2">
    <name type="scientific">Bacteroides cellulosilyticus DSM 14838</name>
    <dbReference type="NCBI Taxonomy" id="537012"/>
    <lineage>
        <taxon>Bacteria</taxon>
        <taxon>Pseudomonadati</taxon>
        <taxon>Bacteroidota</taxon>
        <taxon>Bacteroidia</taxon>
        <taxon>Bacteroidales</taxon>
        <taxon>Bacteroidaceae</taxon>
        <taxon>Bacteroides</taxon>
    </lineage>
</organism>
<name>E2N8R3_9BACE</name>